<dbReference type="AlphaFoldDB" id="A0A8B9ZHT7"/>
<evidence type="ECO:0000313" key="1">
    <source>
        <dbReference type="Ensembl" id="ENSAPLP00020018652.1"/>
    </source>
</evidence>
<name>A0A8B9ZHT7_ANAPL</name>
<reference evidence="1" key="3">
    <citation type="submission" date="2025-09" db="UniProtKB">
        <authorList>
            <consortium name="Ensembl"/>
        </authorList>
    </citation>
    <scope>IDENTIFICATION</scope>
</reference>
<organism evidence="1 2">
    <name type="scientific">Anas platyrhynchos</name>
    <name type="common">Mallard</name>
    <name type="synonym">Anas boschas</name>
    <dbReference type="NCBI Taxonomy" id="8839"/>
    <lineage>
        <taxon>Eukaryota</taxon>
        <taxon>Metazoa</taxon>
        <taxon>Chordata</taxon>
        <taxon>Craniata</taxon>
        <taxon>Vertebrata</taxon>
        <taxon>Euteleostomi</taxon>
        <taxon>Archelosauria</taxon>
        <taxon>Archosauria</taxon>
        <taxon>Dinosauria</taxon>
        <taxon>Saurischia</taxon>
        <taxon>Theropoda</taxon>
        <taxon>Coelurosauria</taxon>
        <taxon>Aves</taxon>
        <taxon>Neognathae</taxon>
        <taxon>Galloanserae</taxon>
        <taxon>Anseriformes</taxon>
        <taxon>Anatidae</taxon>
        <taxon>Anatinae</taxon>
        <taxon>Anas</taxon>
    </lineage>
</organism>
<sequence>LNTKIKLPVLLRACCLPHFSSLSVEYYCPCACFYTHITMGNPLTRKGVSTHSPDCAKDQPEVGITASWKPLCISPRCEQNCSVRAGSPGLICSQKANPRYFAEEKKSR</sequence>
<dbReference type="Ensembl" id="ENSAPLT00020020166.1">
    <property type="protein sequence ID" value="ENSAPLP00020018652.1"/>
    <property type="gene ID" value="ENSAPLG00020013257.1"/>
</dbReference>
<dbReference type="Proteomes" id="UP000694400">
    <property type="component" value="Chromosome 15"/>
</dbReference>
<accession>A0A8B9ZHT7</accession>
<reference evidence="1" key="1">
    <citation type="submission" date="2019-08" db="EMBL/GenBank/DDBJ databases">
        <title>Three high-quality genomes provides insights into domestication of ducks.</title>
        <authorList>
            <person name="Hou Z.C."/>
            <person name="Zhu F."/>
            <person name="Yin Z.T."/>
            <person name="Zhang F."/>
        </authorList>
    </citation>
    <scope>NUCLEOTIDE SEQUENCE [LARGE SCALE GENOMIC DNA]</scope>
</reference>
<reference evidence="1" key="2">
    <citation type="submission" date="2025-08" db="UniProtKB">
        <authorList>
            <consortium name="Ensembl"/>
        </authorList>
    </citation>
    <scope>IDENTIFICATION</scope>
</reference>
<proteinExistence type="predicted"/>
<evidence type="ECO:0000313" key="2">
    <source>
        <dbReference type="Proteomes" id="UP000694400"/>
    </source>
</evidence>
<protein>
    <submittedName>
        <fullName evidence="1">Uncharacterized protein</fullName>
    </submittedName>
</protein>